<evidence type="ECO:0000259" key="1">
    <source>
        <dbReference type="Pfam" id="PF00534"/>
    </source>
</evidence>
<dbReference type="CDD" id="cd03801">
    <property type="entry name" value="GT4_PimA-like"/>
    <property type="match status" value="1"/>
</dbReference>
<gene>
    <name evidence="3" type="ORF">PLESHI_01957</name>
</gene>
<name>R8AV76_PLESH</name>
<accession>R8AV76</accession>
<dbReference type="PATRIC" id="fig|1315976.3.peg.369"/>
<feature type="domain" description="Glycosyltransferase subfamily 4-like N-terminal" evidence="2">
    <location>
        <begin position="14"/>
        <end position="219"/>
    </location>
</feature>
<dbReference type="Proteomes" id="UP000014012">
    <property type="component" value="Unassembled WGS sequence"/>
</dbReference>
<organism evidence="3 4">
    <name type="scientific">Plesiomonas shigelloides 302-73</name>
    <dbReference type="NCBI Taxonomy" id="1315976"/>
    <lineage>
        <taxon>Bacteria</taxon>
        <taxon>Pseudomonadati</taxon>
        <taxon>Pseudomonadota</taxon>
        <taxon>Gammaproteobacteria</taxon>
        <taxon>Enterobacterales</taxon>
        <taxon>Enterobacteriaceae</taxon>
        <taxon>Plesiomonas</taxon>
    </lineage>
</organism>
<keyword evidence="3" id="KW-0808">Transferase</keyword>
<dbReference type="AlphaFoldDB" id="R8AV76"/>
<dbReference type="PANTHER" id="PTHR45947:SF13">
    <property type="entry name" value="TRANSFERASE"/>
    <property type="match status" value="1"/>
</dbReference>
<dbReference type="InterPro" id="IPR001296">
    <property type="entry name" value="Glyco_trans_1"/>
</dbReference>
<keyword evidence="3" id="KW-0328">Glycosyltransferase</keyword>
<dbReference type="GO" id="GO:0016757">
    <property type="term" value="F:glycosyltransferase activity"/>
    <property type="evidence" value="ECO:0007669"/>
    <property type="project" value="UniProtKB-KW"/>
</dbReference>
<dbReference type="SUPFAM" id="SSF53756">
    <property type="entry name" value="UDP-Glycosyltransferase/glycogen phosphorylase"/>
    <property type="match status" value="1"/>
</dbReference>
<feature type="domain" description="Glycosyl transferase family 1" evidence="1">
    <location>
        <begin position="227"/>
        <end position="378"/>
    </location>
</feature>
<dbReference type="HOGENOM" id="CLU_009583_35_0_6"/>
<dbReference type="Gene3D" id="3.40.50.2000">
    <property type="entry name" value="Glycogen Phosphorylase B"/>
    <property type="match status" value="2"/>
</dbReference>
<dbReference type="Pfam" id="PF13439">
    <property type="entry name" value="Glyco_transf_4"/>
    <property type="match status" value="1"/>
</dbReference>
<dbReference type="STRING" id="703.SAMEA2665130_01027"/>
<dbReference type="Pfam" id="PF00534">
    <property type="entry name" value="Glycos_transf_1"/>
    <property type="match status" value="1"/>
</dbReference>
<dbReference type="EMBL" id="AQQO01000021">
    <property type="protein sequence ID" value="EON90254.1"/>
    <property type="molecule type" value="Genomic_DNA"/>
</dbReference>
<reference evidence="3 4" key="1">
    <citation type="journal article" date="2013" name="Genome Announc.">
        <title>Genome Sequence of Plesiomonas shigelloides Strain 302-73 (Serotype O1).</title>
        <authorList>
            <person name="Pique N."/>
            <person name="Aquilini E."/>
            <person name="Alioto T."/>
            <person name="Minana-Galbis D."/>
            <person name="Tomas J.M."/>
        </authorList>
    </citation>
    <scope>NUCLEOTIDE SEQUENCE [LARGE SCALE GENOMIC DNA]</scope>
    <source>
        <strain evidence="3 4">302-73</strain>
    </source>
</reference>
<dbReference type="InterPro" id="IPR050194">
    <property type="entry name" value="Glycosyltransferase_grp1"/>
</dbReference>
<dbReference type="InterPro" id="IPR028098">
    <property type="entry name" value="Glyco_trans_4-like_N"/>
</dbReference>
<proteinExistence type="predicted"/>
<evidence type="ECO:0000313" key="3">
    <source>
        <dbReference type="EMBL" id="EON90254.1"/>
    </source>
</evidence>
<protein>
    <submittedName>
        <fullName evidence="3">Lipopolysaccharide N-acetylglucosaminyltransferase</fullName>
    </submittedName>
</protein>
<keyword evidence="4" id="KW-1185">Reference proteome</keyword>
<dbReference type="RefSeq" id="WP_010862031.1">
    <property type="nucleotide sequence ID" value="NZ_KB944507.1"/>
</dbReference>
<dbReference type="OrthoDB" id="9062832at2"/>
<evidence type="ECO:0000313" key="4">
    <source>
        <dbReference type="Proteomes" id="UP000014012"/>
    </source>
</evidence>
<sequence>MKILLVNKFFFRKGGAETVLFQEREMLQAAGVEVIDFSMQHARNFPSPQADFFVSNVELDRDHNALDSLKIAANFIHNREACAKLAALIRQERPDIVHFHNIYHQLTPSIIRVAKQMGCKTVLTAHDLKIACPSYKMLRDGKPCELCSHGSVWNATRYRCQDGSLGKSLLLSLEAQYHLWRKSYQDVDVFIAPSQFMAGMIRRRLPHADIRVIVNGMDASAITPAKAEDDQGYFLFLGRLMPEKGVETLAKAQQKMRHPAALHIVGEGPLQAHLQQHYPHAQLLGFMQGEALNAQLRHCRAVVVPSEIYENCSMSVLEGMAWGKPVLGTRIGGIPEQIRDGEEGFLFGFADADELAAKMDILAQDSALAHQMGRHARQHLLDNYTLQAHQAALLALYRELHPESQRTSY</sequence>
<comment type="caution">
    <text evidence="3">The sequence shown here is derived from an EMBL/GenBank/DDBJ whole genome shotgun (WGS) entry which is preliminary data.</text>
</comment>
<dbReference type="PANTHER" id="PTHR45947">
    <property type="entry name" value="SULFOQUINOVOSYL TRANSFERASE SQD2"/>
    <property type="match status" value="1"/>
</dbReference>
<evidence type="ECO:0000259" key="2">
    <source>
        <dbReference type="Pfam" id="PF13439"/>
    </source>
</evidence>